<accession>A0A0B6ZQA6</accession>
<protein>
    <submittedName>
        <fullName evidence="2">Uncharacterized protein</fullName>
    </submittedName>
</protein>
<proteinExistence type="predicted"/>
<sequence>MFHPRLLLDSKPTQIRLEKQVLLSRTVLLYNISLTYISISLIQKYPMEHPPITPPLMKASCLNTAE</sequence>
<keyword evidence="1" id="KW-1133">Transmembrane helix</keyword>
<gene>
    <name evidence="2" type="primary">ORF75528</name>
</gene>
<evidence type="ECO:0000313" key="2">
    <source>
        <dbReference type="EMBL" id="CEK70758.1"/>
    </source>
</evidence>
<keyword evidence="1" id="KW-0472">Membrane</keyword>
<dbReference type="AlphaFoldDB" id="A0A0B6ZQA6"/>
<feature type="transmembrane region" description="Helical" evidence="1">
    <location>
        <begin position="21"/>
        <end position="42"/>
    </location>
</feature>
<name>A0A0B6ZQA6_9EUPU</name>
<evidence type="ECO:0000256" key="1">
    <source>
        <dbReference type="SAM" id="Phobius"/>
    </source>
</evidence>
<dbReference type="EMBL" id="HACG01023893">
    <property type="protein sequence ID" value="CEK70758.1"/>
    <property type="molecule type" value="Transcribed_RNA"/>
</dbReference>
<keyword evidence="1" id="KW-0812">Transmembrane</keyword>
<reference evidence="2" key="1">
    <citation type="submission" date="2014-12" db="EMBL/GenBank/DDBJ databases">
        <title>Insight into the proteome of Arion vulgaris.</title>
        <authorList>
            <person name="Aradska J."/>
            <person name="Bulat T."/>
            <person name="Smidak R."/>
            <person name="Sarate P."/>
            <person name="Gangsoo J."/>
            <person name="Sialana F."/>
            <person name="Bilban M."/>
            <person name="Lubec G."/>
        </authorList>
    </citation>
    <scope>NUCLEOTIDE SEQUENCE</scope>
    <source>
        <tissue evidence="2">Skin</tissue>
    </source>
</reference>
<organism evidence="2">
    <name type="scientific">Arion vulgaris</name>
    <dbReference type="NCBI Taxonomy" id="1028688"/>
    <lineage>
        <taxon>Eukaryota</taxon>
        <taxon>Metazoa</taxon>
        <taxon>Spiralia</taxon>
        <taxon>Lophotrochozoa</taxon>
        <taxon>Mollusca</taxon>
        <taxon>Gastropoda</taxon>
        <taxon>Heterobranchia</taxon>
        <taxon>Euthyneura</taxon>
        <taxon>Panpulmonata</taxon>
        <taxon>Eupulmonata</taxon>
        <taxon>Stylommatophora</taxon>
        <taxon>Helicina</taxon>
        <taxon>Arionoidea</taxon>
        <taxon>Arionidae</taxon>
        <taxon>Arion</taxon>
    </lineage>
</organism>